<dbReference type="InParanoid" id="A0A6J2YC07"/>
<feature type="region of interest" description="Disordered" evidence="2">
    <location>
        <begin position="443"/>
        <end position="500"/>
    </location>
</feature>
<dbReference type="InterPro" id="IPR028816">
    <property type="entry name" value="Caprin"/>
</dbReference>
<dbReference type="Pfam" id="PF18293">
    <property type="entry name" value="Caprin-1_dimer"/>
    <property type="match status" value="1"/>
</dbReference>
<dbReference type="Proteomes" id="UP000504635">
    <property type="component" value="Unplaced"/>
</dbReference>
<feature type="compositionally biased region" description="Polar residues" evidence="2">
    <location>
        <begin position="391"/>
        <end position="400"/>
    </location>
</feature>
<accession>A0A6J2YC07</accession>
<dbReference type="RefSeq" id="XP_030760992.1">
    <property type="nucleotide sequence ID" value="XM_030905132.1"/>
</dbReference>
<reference evidence="5" key="1">
    <citation type="submission" date="2025-08" db="UniProtKB">
        <authorList>
            <consortium name="RefSeq"/>
        </authorList>
    </citation>
    <scope>IDENTIFICATION</scope>
    <source>
        <tissue evidence="5">Gonads</tissue>
    </source>
</reference>
<dbReference type="GO" id="GO:0003723">
    <property type="term" value="F:RNA binding"/>
    <property type="evidence" value="ECO:0007669"/>
    <property type="project" value="TreeGrafter"/>
</dbReference>
<evidence type="ECO:0000313" key="5">
    <source>
        <dbReference type="RefSeq" id="XP_030760992.1"/>
    </source>
</evidence>
<keyword evidence="4" id="KW-1185">Reference proteome</keyword>
<evidence type="ECO:0000256" key="2">
    <source>
        <dbReference type="SAM" id="MobiDB-lite"/>
    </source>
</evidence>
<dbReference type="GeneID" id="115886085"/>
<dbReference type="OrthoDB" id="10062814at2759"/>
<name>A0A6J2YC07_SITOR</name>
<evidence type="ECO:0000256" key="1">
    <source>
        <dbReference type="ARBA" id="ARBA00007950"/>
    </source>
</evidence>
<dbReference type="GO" id="GO:0005737">
    <property type="term" value="C:cytoplasm"/>
    <property type="evidence" value="ECO:0007669"/>
    <property type="project" value="TreeGrafter"/>
</dbReference>
<protein>
    <submittedName>
        <fullName evidence="5">Caprin homolog isoform X1</fullName>
    </submittedName>
</protein>
<sequence>MPSAASVKIDKQISSAENALTDTGNSTVTPLRQAITIIEHKIRNLEKRKVKLESYRDLQNAGKELNSDQKTALAKIDEVVQTLDFARDLYKQFLGIASSSEKEAKKQAKREASLKNQAELARLREILLVQDALNQMGNENVRDDFLNGRNGAAQLTECDLKLLDDLYPEVTPKHEAGNPTAFTNEVQAAAEHLLAVVDGKPKEIFGGTYSQVKEILGKIHESGYFDQTQVNEALVEEGSSEVPAECLVQSLDHSDPLTEASQDNQLSATIESITIESTNHPALHGATPVKSATEPPVATLPSQQVVPPQVPRVIDTVGVALQGPPQEIFYQQPPQPQPPRPIAEMLGGTGSFFFLQESEIDTPEQIATQTFTNQTFVVQPPAPIPMPTHFPPTQQINPASLPQAAPTGPSLAQLQNNPLVPPGEDPALAQQLQVADDLDKHPANRVPAQQNRGAALNSAPQQGYYNNGYSNRSNRPPQQQQHSRNNGVPQHQGRLPNNRH</sequence>
<organism evidence="4 5">
    <name type="scientific">Sitophilus oryzae</name>
    <name type="common">Rice weevil</name>
    <name type="synonym">Curculio oryzae</name>
    <dbReference type="NCBI Taxonomy" id="7048"/>
    <lineage>
        <taxon>Eukaryota</taxon>
        <taxon>Metazoa</taxon>
        <taxon>Ecdysozoa</taxon>
        <taxon>Arthropoda</taxon>
        <taxon>Hexapoda</taxon>
        <taxon>Insecta</taxon>
        <taxon>Pterygota</taxon>
        <taxon>Neoptera</taxon>
        <taxon>Endopterygota</taxon>
        <taxon>Coleoptera</taxon>
        <taxon>Polyphaga</taxon>
        <taxon>Cucujiformia</taxon>
        <taxon>Curculionidae</taxon>
        <taxon>Dryophthorinae</taxon>
        <taxon>Sitophilus</taxon>
    </lineage>
</organism>
<dbReference type="FunCoup" id="A0A6J2YC07">
    <property type="interactions" value="963"/>
</dbReference>
<dbReference type="InterPro" id="IPR041637">
    <property type="entry name" value="Caprin-1_dimer"/>
</dbReference>
<feature type="compositionally biased region" description="Low complexity" evidence="2">
    <location>
        <begin position="460"/>
        <end position="477"/>
    </location>
</feature>
<evidence type="ECO:0000259" key="3">
    <source>
        <dbReference type="Pfam" id="PF18293"/>
    </source>
</evidence>
<gene>
    <name evidence="5" type="primary">LOC115886085</name>
</gene>
<proteinExistence type="inferred from homology"/>
<feature type="region of interest" description="Disordered" evidence="2">
    <location>
        <begin position="382"/>
        <end position="425"/>
    </location>
</feature>
<comment type="similarity">
    <text evidence="1">Belongs to the caprin family.</text>
</comment>
<dbReference type="PANTHER" id="PTHR22922">
    <property type="entry name" value="GPI-ANCHORED PROTEIN P137"/>
    <property type="match status" value="1"/>
</dbReference>
<evidence type="ECO:0000313" key="4">
    <source>
        <dbReference type="Proteomes" id="UP000504635"/>
    </source>
</evidence>
<dbReference type="AlphaFoldDB" id="A0A6J2YC07"/>
<dbReference type="KEGG" id="soy:115886085"/>
<feature type="domain" description="Caprin-1 dimerization" evidence="3">
    <location>
        <begin position="109"/>
        <end position="226"/>
    </location>
</feature>
<dbReference type="CTD" id="59172"/>
<feature type="compositionally biased region" description="Polar residues" evidence="2">
    <location>
        <begin position="478"/>
        <end position="489"/>
    </location>
</feature>
<dbReference type="PANTHER" id="PTHR22922:SF19">
    <property type="entry name" value="CAPRIN HOMOLOG"/>
    <property type="match status" value="1"/>
</dbReference>